<name>A0A1L3F4C0_BRAJP</name>
<dbReference type="EMBL" id="CP017637">
    <property type="protein sequence ID" value="APG08148.1"/>
    <property type="molecule type" value="Genomic_DNA"/>
</dbReference>
<evidence type="ECO:0000313" key="2">
    <source>
        <dbReference type="Proteomes" id="UP000181962"/>
    </source>
</evidence>
<reference evidence="1 2" key="1">
    <citation type="submission" date="2016-11" db="EMBL/GenBank/DDBJ databases">
        <title>Complete Genome Sequence of Bradyrhizobium sp. strain J5, an isolated from soybean nodule in Hokkaido.</title>
        <authorList>
            <person name="Kanehara K."/>
        </authorList>
    </citation>
    <scope>NUCLEOTIDE SEQUENCE [LARGE SCALE GENOMIC DNA]</scope>
    <source>
        <strain evidence="1 2">J5</strain>
    </source>
</reference>
<gene>
    <name evidence="1" type="ORF">BKD09_07390</name>
</gene>
<dbReference type="Proteomes" id="UP000181962">
    <property type="component" value="Chromosome"/>
</dbReference>
<dbReference type="AlphaFoldDB" id="A0A1L3F4C0"/>
<evidence type="ECO:0000313" key="1">
    <source>
        <dbReference type="EMBL" id="APG08148.1"/>
    </source>
</evidence>
<accession>A0A1L3F4C0</accession>
<proteinExistence type="predicted"/>
<sequence length="793" mass="90297">MRASTSVWGGEYNPIIPVFQRPPKEWKPEIYQQFRGAEVAKGYARFFEPDVYVEAQKGLLEEAGLGSLRDDNAMHPAVLTLGDFLRPESDHRSGEPLFGLSMIDVLRHIFKTEQQFVRRDKRDQVLVMPSRTDALAEAIFGVYPAAPSIKYLTQAYIDVYQPDKVKASPEVWRRVYLRGAQTPLRATKHGTEAQRYWYHDLLIYVFNPERATDLIDLWNLRLEPRPVLPVPLQWFSDLADDIYNILKEEHRPVVGNPHGVMHNATIEFGRSIAKTEAERLIHSLRPGLPAGAVVVKYWRNAIWIERRDDSAQGERRLKVTAADKRADLVVQDDGALRTTFEPIAPDFADRYGGESHRWVNVLNVSNFSPRDIATVLPFNTFNRKWPRIASGGEQVSIGMEGWVFPQQFRNLNQYVGLMSANDAIVGALAQLGVKAELSEPGHIARQMLDNLGGLSDVHFLADIQTIELLNKMAGGLRRQNNEDDTIEENFGLRTAPLKAWTDLIAARKAAEPHSLETLEDYTTRNIIRLGLETDCPHCRAKNWNTLSDVDYRITCERCLKLYDFPQANVRSRSRNFTYRVIGPFSVPDYGRGAYGALLTLRLLGRLHSTEHMTYSTAMNLSVDNLKCEVDFLAWRADDRLSDRQKPPTLIIGEAKSLGNGELVKQKDLAKLKAIASRLPNSVVVISVLRDRFTPTEKKLLTAFANWGRRVNVHGEPTNPVLLLTSNELMVRHFLSRTWEKLGGVHAKFKDYKHTRNLLSFADATQQIYLGMKSFSQARNEYWQKRVARRASKE</sequence>
<protein>
    <submittedName>
        <fullName evidence="1">Uncharacterized protein</fullName>
    </submittedName>
</protein>
<organism evidence="1 2">
    <name type="scientific">Bradyrhizobium japonicum</name>
    <dbReference type="NCBI Taxonomy" id="375"/>
    <lineage>
        <taxon>Bacteria</taxon>
        <taxon>Pseudomonadati</taxon>
        <taxon>Pseudomonadota</taxon>
        <taxon>Alphaproteobacteria</taxon>
        <taxon>Hyphomicrobiales</taxon>
        <taxon>Nitrobacteraceae</taxon>
        <taxon>Bradyrhizobium</taxon>
    </lineage>
</organism>